<keyword evidence="1" id="KW-0805">Transcription regulation</keyword>
<dbReference type="RefSeq" id="WP_137260982.1">
    <property type="nucleotide sequence ID" value="NZ_SZQL01000004.1"/>
</dbReference>
<dbReference type="SUPFAM" id="SSF53822">
    <property type="entry name" value="Periplasmic binding protein-like I"/>
    <property type="match status" value="1"/>
</dbReference>
<dbReference type="SMART" id="SM00345">
    <property type="entry name" value="HTH_GNTR"/>
    <property type="match status" value="1"/>
</dbReference>
<dbReference type="Gene3D" id="3.40.50.2300">
    <property type="match status" value="2"/>
</dbReference>
<keyword evidence="3" id="KW-0804">Transcription</keyword>
<reference evidence="5 6" key="1">
    <citation type="submission" date="2019-05" db="EMBL/GenBank/DDBJ databases">
        <title>Panacibacter sp. strain 17mud1-8 Genome sequencing and assembly.</title>
        <authorList>
            <person name="Chhetri G."/>
        </authorList>
    </citation>
    <scope>NUCLEOTIDE SEQUENCE [LARGE SCALE GENOMIC DNA]</scope>
    <source>
        <strain evidence="5 6">17mud1-8</strain>
    </source>
</reference>
<evidence type="ECO:0000256" key="2">
    <source>
        <dbReference type="ARBA" id="ARBA00023125"/>
    </source>
</evidence>
<dbReference type="GO" id="GO:0003677">
    <property type="term" value="F:DNA binding"/>
    <property type="evidence" value="ECO:0007669"/>
    <property type="project" value="UniProtKB-KW"/>
</dbReference>
<comment type="caution">
    <text evidence="5">The sequence shown here is derived from an EMBL/GenBank/DDBJ whole genome shotgun (WGS) entry which is preliminary data.</text>
</comment>
<dbReference type="Pfam" id="PF13377">
    <property type="entry name" value="Peripla_BP_3"/>
    <property type="match status" value="1"/>
</dbReference>
<dbReference type="OrthoDB" id="742238at2"/>
<evidence type="ECO:0000313" key="5">
    <source>
        <dbReference type="EMBL" id="TKK69761.1"/>
    </source>
</evidence>
<dbReference type="PANTHER" id="PTHR38445">
    <property type="entry name" value="HTH-TYPE TRANSCRIPTIONAL REPRESSOR YTRA"/>
    <property type="match status" value="1"/>
</dbReference>
<keyword evidence="6" id="KW-1185">Reference proteome</keyword>
<dbReference type="PROSITE" id="PS50949">
    <property type="entry name" value="HTH_GNTR"/>
    <property type="match status" value="1"/>
</dbReference>
<name>A0A4U3L3M4_9BACT</name>
<dbReference type="InterPro" id="IPR036388">
    <property type="entry name" value="WH-like_DNA-bd_sf"/>
</dbReference>
<dbReference type="Gene3D" id="1.10.10.10">
    <property type="entry name" value="Winged helix-like DNA-binding domain superfamily/Winged helix DNA-binding domain"/>
    <property type="match status" value="1"/>
</dbReference>
<dbReference type="InterPro" id="IPR000524">
    <property type="entry name" value="Tscrpt_reg_HTH_GntR"/>
</dbReference>
<gene>
    <name evidence="5" type="ORF">FC093_06635</name>
</gene>
<protein>
    <submittedName>
        <fullName evidence="5">GntR family transcriptional regulator</fullName>
    </submittedName>
</protein>
<organism evidence="5 6">
    <name type="scientific">Ilyomonas limi</name>
    <dbReference type="NCBI Taxonomy" id="2575867"/>
    <lineage>
        <taxon>Bacteria</taxon>
        <taxon>Pseudomonadati</taxon>
        <taxon>Bacteroidota</taxon>
        <taxon>Chitinophagia</taxon>
        <taxon>Chitinophagales</taxon>
        <taxon>Chitinophagaceae</taxon>
        <taxon>Ilyomonas</taxon>
    </lineage>
</organism>
<evidence type="ECO:0000259" key="4">
    <source>
        <dbReference type="PROSITE" id="PS50949"/>
    </source>
</evidence>
<dbReference type="EMBL" id="SZQL01000004">
    <property type="protein sequence ID" value="TKK69761.1"/>
    <property type="molecule type" value="Genomic_DNA"/>
</dbReference>
<accession>A0A4U3L3M4</accession>
<sequence>MNKAVSDIIQIDSSLVTPVYKQIVQSIIRNIESGALTRDDTLPSVNKIAEEFSLARGSVFTAYNDLRASGIIDSVPGKGYYISSTETKQNKRIFVLFNSFSFYKETLYQALVSNLPKAYTIDVFFYNNSLQLFETQIRQHAGHYNLFIITPLVNENTPVILSHLDPKSVLMLETGYKEYKKYFAGVFQNSEKDIYSLLVSSGEALSKYKRLILIVPNNPFAKDIIAGFNKFSKKATSTAGIRTTVNTGDIKEGDAYIVTEDNDLVTIVKYCNLQKWKLGKEIGVISYNESNLKSIIADGITTFSIDYEAMGKAIAEMITSRRRGTMENTCIMIDRKSF</sequence>
<dbReference type="InterPro" id="IPR046335">
    <property type="entry name" value="LacI/GalR-like_sensor"/>
</dbReference>
<evidence type="ECO:0000313" key="6">
    <source>
        <dbReference type="Proteomes" id="UP000305848"/>
    </source>
</evidence>
<dbReference type="GO" id="GO:0003700">
    <property type="term" value="F:DNA-binding transcription factor activity"/>
    <property type="evidence" value="ECO:0007669"/>
    <property type="project" value="InterPro"/>
</dbReference>
<evidence type="ECO:0000256" key="3">
    <source>
        <dbReference type="ARBA" id="ARBA00023163"/>
    </source>
</evidence>
<feature type="domain" description="HTH gntR-type" evidence="4">
    <location>
        <begin position="17"/>
        <end position="85"/>
    </location>
</feature>
<dbReference type="InterPro" id="IPR036390">
    <property type="entry name" value="WH_DNA-bd_sf"/>
</dbReference>
<dbReference type="CDD" id="cd07377">
    <property type="entry name" value="WHTH_GntR"/>
    <property type="match status" value="1"/>
</dbReference>
<dbReference type="Proteomes" id="UP000305848">
    <property type="component" value="Unassembled WGS sequence"/>
</dbReference>
<dbReference type="Pfam" id="PF00392">
    <property type="entry name" value="GntR"/>
    <property type="match status" value="1"/>
</dbReference>
<proteinExistence type="predicted"/>
<keyword evidence="2" id="KW-0238">DNA-binding</keyword>
<dbReference type="AlphaFoldDB" id="A0A4U3L3M4"/>
<dbReference type="InterPro" id="IPR028082">
    <property type="entry name" value="Peripla_BP_I"/>
</dbReference>
<dbReference type="SUPFAM" id="SSF46785">
    <property type="entry name" value="Winged helix' DNA-binding domain"/>
    <property type="match status" value="1"/>
</dbReference>
<dbReference type="PANTHER" id="PTHR38445:SF10">
    <property type="entry name" value="GNTR-FAMILY TRANSCRIPTIONAL REGULATOR"/>
    <property type="match status" value="1"/>
</dbReference>
<evidence type="ECO:0000256" key="1">
    <source>
        <dbReference type="ARBA" id="ARBA00023015"/>
    </source>
</evidence>